<dbReference type="InterPro" id="IPR055245">
    <property type="entry name" value="HTH_proteobacteria"/>
</dbReference>
<feature type="domain" description="Winged helix-turn-helix" evidence="1">
    <location>
        <begin position="2"/>
        <end position="66"/>
    </location>
</feature>
<dbReference type="Pfam" id="PF14090">
    <property type="entry name" value="HTH_39"/>
    <property type="match status" value="1"/>
</dbReference>
<reference evidence="2" key="1">
    <citation type="submission" date="2020-04" db="EMBL/GenBank/DDBJ databases">
        <authorList>
            <person name="Chiriac C."/>
            <person name="Salcher M."/>
            <person name="Ghai R."/>
            <person name="Kavagutti S V."/>
        </authorList>
    </citation>
    <scope>NUCLEOTIDE SEQUENCE</scope>
</reference>
<sequence>MTQTEWVLNKLRNNISITPIDALNGCGCFRLAAIIFILREDGWNIETVPEKNLLTNKTYARYVMQTPQRT</sequence>
<proteinExistence type="predicted"/>
<evidence type="ECO:0000313" key="2">
    <source>
        <dbReference type="EMBL" id="CAB4121052.1"/>
    </source>
</evidence>
<protein>
    <submittedName>
        <fullName evidence="2">Helix-turn-helix domain containing protein</fullName>
    </submittedName>
</protein>
<evidence type="ECO:0000259" key="1">
    <source>
        <dbReference type="Pfam" id="PF14090"/>
    </source>
</evidence>
<dbReference type="EMBL" id="LR796142">
    <property type="protein sequence ID" value="CAB4121052.1"/>
    <property type="molecule type" value="Genomic_DNA"/>
</dbReference>
<gene>
    <name evidence="2" type="ORF">UFOVP10_17</name>
</gene>
<accession>A0A6J5KIS4</accession>
<name>A0A6J5KIS4_9CAUD</name>
<organism evidence="2">
    <name type="scientific">uncultured Caudovirales phage</name>
    <dbReference type="NCBI Taxonomy" id="2100421"/>
    <lineage>
        <taxon>Viruses</taxon>
        <taxon>Duplodnaviria</taxon>
        <taxon>Heunggongvirae</taxon>
        <taxon>Uroviricota</taxon>
        <taxon>Caudoviricetes</taxon>
        <taxon>Peduoviridae</taxon>
        <taxon>Maltschvirus</taxon>
        <taxon>Maltschvirus maltsch</taxon>
    </lineage>
</organism>